<evidence type="ECO:0000256" key="2">
    <source>
        <dbReference type="ARBA" id="ARBA00006275"/>
    </source>
</evidence>
<dbReference type="InterPro" id="IPR011990">
    <property type="entry name" value="TPR-like_helical_dom_sf"/>
</dbReference>
<reference evidence="8 9" key="1">
    <citation type="submission" date="2019-04" db="EMBL/GenBank/DDBJ databases">
        <title>Niastella caeni sp. nov., isolated from activated sludge.</title>
        <authorList>
            <person name="Sheng M."/>
        </authorList>
    </citation>
    <scope>NUCLEOTIDE SEQUENCE [LARGE SCALE GENOMIC DNA]</scope>
    <source>
        <strain evidence="8 9">HX-2-15</strain>
    </source>
</reference>
<evidence type="ECO:0000256" key="4">
    <source>
        <dbReference type="ARBA" id="ARBA00023136"/>
    </source>
</evidence>
<dbReference type="SUPFAM" id="SSF48452">
    <property type="entry name" value="TPR-like"/>
    <property type="match status" value="1"/>
</dbReference>
<dbReference type="Proteomes" id="UP000306918">
    <property type="component" value="Unassembled WGS sequence"/>
</dbReference>
<dbReference type="InterPro" id="IPR012944">
    <property type="entry name" value="SusD_RagB_dom"/>
</dbReference>
<comment type="subcellular location">
    <subcellularLocation>
        <location evidence="1">Cell outer membrane</location>
    </subcellularLocation>
</comment>
<comment type="similarity">
    <text evidence="2">Belongs to the SusD family.</text>
</comment>
<sequence length="610" mass="69815">MRGSIIKRYSILLVTVACVSAISSCKKIFDVEPENAVDKTQMYRNVFDADAAVIGVYGKLMKLAKPYILLNELRGDLMDVTLNADENLQQLNTHSAKADNPYIDPRPFYDVIINCNDVLYNFDIMISESKLKDIEYRQRYSDVASIRSWVYLQLGIHFGEIPYVTSPLEEASDLNDMSKFPMVKLEALIDSLVSFTEKLPFTEDYPTGTTLMTTVDGYSTSRFFINKNILLGDLYLWDGQYDKAADRYKRVMEINGPSGNSEAFFNQYRISSFSDAGIFYTRAQDFSSLVYTPGWRYLFERSQDNQFNYEWIWVLPFDKNFEPQNPLIDLFSPNGGSYLVKPSQLAMDNWNSQTQVFTYASGTSTAAAVLRDNFPLDSRGLFTWRTINGQPVIMKYLYNYLGTNLLPINSFNKAGKWFLTRAATLHLHYAEAANRAGKMKVAYALTNRGIKETYDTLPGAARTRDVTKWQQTFLPYPYDFDAREGDAPSYRNNWYRNQGIRGRAALRSAKFDSARYFNLAASGFNKPLSDSLGFQQFVENMIIDENALELAYEGNRWPDLVRVALRKNDPSYLANKIATKFERAGNPGLAASIRAKLSNKDNWFLPFKWK</sequence>
<proteinExistence type="inferred from homology"/>
<evidence type="ECO:0000256" key="3">
    <source>
        <dbReference type="ARBA" id="ARBA00022729"/>
    </source>
</evidence>
<dbReference type="EMBL" id="STFF01000006">
    <property type="protein sequence ID" value="THU36062.1"/>
    <property type="molecule type" value="Genomic_DNA"/>
</dbReference>
<dbReference type="PROSITE" id="PS51257">
    <property type="entry name" value="PROKAR_LIPOPROTEIN"/>
    <property type="match status" value="1"/>
</dbReference>
<keyword evidence="6" id="KW-0802">TPR repeat</keyword>
<comment type="caution">
    <text evidence="8">The sequence shown here is derived from an EMBL/GenBank/DDBJ whole genome shotgun (WGS) entry which is preliminary data.</text>
</comment>
<keyword evidence="9" id="KW-1185">Reference proteome</keyword>
<evidence type="ECO:0000313" key="9">
    <source>
        <dbReference type="Proteomes" id="UP000306918"/>
    </source>
</evidence>
<accession>A0A4S8HSH3</accession>
<organism evidence="8 9">
    <name type="scientific">Niastella caeni</name>
    <dbReference type="NCBI Taxonomy" id="2569763"/>
    <lineage>
        <taxon>Bacteria</taxon>
        <taxon>Pseudomonadati</taxon>
        <taxon>Bacteroidota</taxon>
        <taxon>Chitinophagia</taxon>
        <taxon>Chitinophagales</taxon>
        <taxon>Chitinophagaceae</taxon>
        <taxon>Niastella</taxon>
    </lineage>
</organism>
<name>A0A4S8HSH3_9BACT</name>
<dbReference type="Gene3D" id="1.25.40.390">
    <property type="match status" value="1"/>
</dbReference>
<dbReference type="Pfam" id="PF07980">
    <property type="entry name" value="SusD_RagB"/>
    <property type="match status" value="1"/>
</dbReference>
<dbReference type="GO" id="GO:0009279">
    <property type="term" value="C:cell outer membrane"/>
    <property type="evidence" value="ECO:0007669"/>
    <property type="project" value="UniProtKB-SubCell"/>
</dbReference>
<evidence type="ECO:0000256" key="1">
    <source>
        <dbReference type="ARBA" id="ARBA00004442"/>
    </source>
</evidence>
<keyword evidence="5" id="KW-0998">Cell outer membrane</keyword>
<evidence type="ECO:0000313" key="8">
    <source>
        <dbReference type="EMBL" id="THU36062.1"/>
    </source>
</evidence>
<feature type="repeat" description="TPR" evidence="6">
    <location>
        <begin position="225"/>
        <end position="258"/>
    </location>
</feature>
<feature type="domain" description="RagB/SusD" evidence="7">
    <location>
        <begin position="409"/>
        <end position="606"/>
    </location>
</feature>
<gene>
    <name evidence="8" type="ORF">FAM09_22000</name>
</gene>
<dbReference type="PROSITE" id="PS50005">
    <property type="entry name" value="TPR"/>
    <property type="match status" value="1"/>
</dbReference>
<protein>
    <submittedName>
        <fullName evidence="8">RagB/SusD family nutrient uptake outer membrane protein</fullName>
    </submittedName>
</protein>
<evidence type="ECO:0000259" key="7">
    <source>
        <dbReference type="Pfam" id="PF07980"/>
    </source>
</evidence>
<keyword evidence="3" id="KW-0732">Signal</keyword>
<evidence type="ECO:0000256" key="5">
    <source>
        <dbReference type="ARBA" id="ARBA00023237"/>
    </source>
</evidence>
<dbReference type="RefSeq" id="WP_136579301.1">
    <property type="nucleotide sequence ID" value="NZ_STFF01000006.1"/>
</dbReference>
<dbReference type="OrthoDB" id="1035036at2"/>
<dbReference type="InterPro" id="IPR019734">
    <property type="entry name" value="TPR_rpt"/>
</dbReference>
<keyword evidence="4" id="KW-0472">Membrane</keyword>
<evidence type="ECO:0000256" key="6">
    <source>
        <dbReference type="PROSITE-ProRule" id="PRU00339"/>
    </source>
</evidence>
<dbReference type="AlphaFoldDB" id="A0A4S8HSH3"/>